<feature type="transmembrane region" description="Helical" evidence="6">
    <location>
        <begin position="286"/>
        <end position="305"/>
    </location>
</feature>
<evidence type="ECO:0000256" key="5">
    <source>
        <dbReference type="ARBA" id="ARBA00023136"/>
    </source>
</evidence>
<dbReference type="EC" id="2.3.2.3" evidence="6"/>
<dbReference type="EMBL" id="QRVL01000006">
    <property type="protein sequence ID" value="RGS40628.1"/>
    <property type="molecule type" value="Genomic_DNA"/>
</dbReference>
<feature type="transmembrane region" description="Helical" evidence="6">
    <location>
        <begin position="155"/>
        <end position="177"/>
    </location>
</feature>
<evidence type="ECO:0000313" key="8">
    <source>
        <dbReference type="Proteomes" id="UP000266172"/>
    </source>
</evidence>
<feature type="transmembrane region" description="Helical" evidence="6">
    <location>
        <begin position="7"/>
        <end position="25"/>
    </location>
</feature>
<dbReference type="RefSeq" id="WP_118097422.1">
    <property type="nucleotide sequence ID" value="NZ_CATVZQ010000006.1"/>
</dbReference>
<feature type="transmembrane region" description="Helical" evidence="6">
    <location>
        <begin position="119"/>
        <end position="143"/>
    </location>
</feature>
<comment type="catalytic activity">
    <reaction evidence="6">
        <text>L-lysyl-tRNA(Lys) + a 1,2-diacyl-sn-glycero-3-phospho-(1'-sn-glycerol) = a 1,2-diacyl-sn-glycero-3-phospho-1'-(3'-O-L-lysyl)-sn-glycerol + tRNA(Lys)</text>
        <dbReference type="Rhea" id="RHEA:10668"/>
        <dbReference type="Rhea" id="RHEA-COMP:9696"/>
        <dbReference type="Rhea" id="RHEA-COMP:9697"/>
        <dbReference type="ChEBI" id="CHEBI:64716"/>
        <dbReference type="ChEBI" id="CHEBI:75792"/>
        <dbReference type="ChEBI" id="CHEBI:78442"/>
        <dbReference type="ChEBI" id="CHEBI:78529"/>
        <dbReference type="EC" id="2.3.2.3"/>
    </reaction>
</comment>
<keyword evidence="2" id="KW-1003">Cell membrane</keyword>
<comment type="similarity">
    <text evidence="6">Belongs to the LPG synthase family.</text>
</comment>
<comment type="subcellular location">
    <subcellularLocation>
        <location evidence="1 6">Cell membrane</location>
        <topology evidence="1 6">Multi-pass membrane protein</topology>
    </subcellularLocation>
</comment>
<proteinExistence type="inferred from homology"/>
<dbReference type="InterPro" id="IPR022791">
    <property type="entry name" value="L-PG_synthase/AglD"/>
</dbReference>
<dbReference type="GO" id="GO:0046677">
    <property type="term" value="P:response to antibiotic"/>
    <property type="evidence" value="ECO:0007669"/>
    <property type="project" value="UniProtKB-KW"/>
</dbReference>
<dbReference type="AlphaFoldDB" id="A0A395VAK9"/>
<feature type="transmembrane region" description="Helical" evidence="6">
    <location>
        <begin position="230"/>
        <end position="255"/>
    </location>
</feature>
<dbReference type="Pfam" id="PF03706">
    <property type="entry name" value="LPG_synthase_TM"/>
    <property type="match status" value="1"/>
</dbReference>
<feature type="transmembrane region" description="Helical" evidence="6">
    <location>
        <begin position="45"/>
        <end position="64"/>
    </location>
</feature>
<evidence type="ECO:0000256" key="3">
    <source>
        <dbReference type="ARBA" id="ARBA00022692"/>
    </source>
</evidence>
<comment type="caution">
    <text evidence="7">The sequence shown here is derived from an EMBL/GenBank/DDBJ whole genome shotgun (WGS) entry which is preliminary data.</text>
</comment>
<dbReference type="PANTHER" id="PTHR37693">
    <property type="entry name" value="PHOSPHATIDYLGLYCEROL LYSYLTRANSFERASE"/>
    <property type="match status" value="1"/>
</dbReference>
<keyword evidence="6" id="KW-0808">Transferase</keyword>
<dbReference type="Proteomes" id="UP000266172">
    <property type="component" value="Unassembled WGS sequence"/>
</dbReference>
<dbReference type="GO" id="GO:0050071">
    <property type="term" value="F:phosphatidylglycerol lysyltransferase activity"/>
    <property type="evidence" value="ECO:0007669"/>
    <property type="project" value="UniProtKB-EC"/>
</dbReference>
<keyword evidence="3 6" id="KW-0812">Transmembrane</keyword>
<dbReference type="NCBIfam" id="TIGR00374">
    <property type="entry name" value="flippase-like domain"/>
    <property type="match status" value="1"/>
</dbReference>
<dbReference type="GO" id="GO:0006629">
    <property type="term" value="P:lipid metabolic process"/>
    <property type="evidence" value="ECO:0007669"/>
    <property type="project" value="UniProtKB-KW"/>
</dbReference>
<evidence type="ECO:0000313" key="7">
    <source>
        <dbReference type="EMBL" id="RGS40628.1"/>
    </source>
</evidence>
<evidence type="ECO:0000256" key="1">
    <source>
        <dbReference type="ARBA" id="ARBA00004651"/>
    </source>
</evidence>
<feature type="transmembrane region" description="Helical" evidence="6">
    <location>
        <begin position="317"/>
        <end position="337"/>
    </location>
</feature>
<dbReference type="GO" id="GO:0005886">
    <property type="term" value="C:plasma membrane"/>
    <property type="evidence" value="ECO:0007669"/>
    <property type="project" value="UniProtKB-SubCell"/>
</dbReference>
<evidence type="ECO:0000256" key="2">
    <source>
        <dbReference type="ARBA" id="ARBA00022475"/>
    </source>
</evidence>
<sequence length="344" mass="37659">MKDRKKIFEAVFFITVTVLALSVLFRGQNWSDLLLLIRKSNPVCLLSAVFLGLLFVCLEGYMIWRLLRLSGNDATLPGCIRYSFIGYFYSGITPSATGGQPAQLYEMCKDGNNASDSTVVLMVVALFYKLVLVVIGLMLPVVWLGHMREYLGSWLGLYVVGIVLNVVLVALLCGVMFSPGLILNIMCGVLAAGERCGIVKNGEKLRQDAAAFAGRYRETTHFLREHKGELVVIGAVTFLQRSTVFLITGMVYLGFGLSGSSLFHILAVQAAVYIAVDMLPVPGAQGITELMYAAVFGGVFGAQYVKASMVLVRGMDFYVPFCVSMLIVLAGHGVSYVRRQRKRA</sequence>
<reference evidence="7 8" key="1">
    <citation type="submission" date="2018-08" db="EMBL/GenBank/DDBJ databases">
        <title>A genome reference for cultivated species of the human gut microbiota.</title>
        <authorList>
            <person name="Zou Y."/>
            <person name="Xue W."/>
            <person name="Luo G."/>
        </authorList>
    </citation>
    <scope>NUCLEOTIDE SEQUENCE [LARGE SCALE GENOMIC DNA]</scope>
    <source>
        <strain evidence="7 8">AF22-12AC</strain>
    </source>
</reference>
<evidence type="ECO:0000256" key="6">
    <source>
        <dbReference type="RuleBase" id="RU363042"/>
    </source>
</evidence>
<keyword evidence="6" id="KW-0046">Antibiotic resistance</keyword>
<evidence type="ECO:0000256" key="4">
    <source>
        <dbReference type="ARBA" id="ARBA00022989"/>
    </source>
</evidence>
<gene>
    <name evidence="6" type="primary">mprF</name>
    <name evidence="7" type="ORF">DWX93_09400</name>
</gene>
<comment type="function">
    <text evidence="6">Catalyzes the transfer of a lysyl group from L-lysyl-tRNA(Lys) to membrane-bound phosphatidylglycerol (PG), which produces lysylphosphatidylglycerol (LPG), a major component of the bacterial membrane with a positive net charge. LPG synthesis contributes to bacterial virulence as it is involved in the resistance mechanism against cationic antimicrobial peptides (CAMP) produces by the host's immune system (defensins, cathelicidins) and by the competing microorganisms.</text>
</comment>
<keyword evidence="5 6" id="KW-0472">Membrane</keyword>
<accession>A0A395VAK9</accession>
<keyword evidence="4 6" id="KW-1133">Transmembrane helix</keyword>
<keyword evidence="6" id="KW-0443">Lipid metabolism</keyword>
<dbReference type="PANTHER" id="PTHR37693:SF1">
    <property type="entry name" value="INTEGRAL MEMBRANE PROTEIN"/>
    <property type="match status" value="1"/>
</dbReference>
<name>A0A395VAK9_9FIRM</name>
<organism evidence="7 8">
    <name type="scientific">Roseburia hominis</name>
    <dbReference type="NCBI Taxonomy" id="301301"/>
    <lineage>
        <taxon>Bacteria</taxon>
        <taxon>Bacillati</taxon>
        <taxon>Bacillota</taxon>
        <taxon>Clostridia</taxon>
        <taxon>Lachnospirales</taxon>
        <taxon>Lachnospiraceae</taxon>
        <taxon>Roseburia</taxon>
    </lineage>
</organism>
<protein>
    <recommendedName>
        <fullName evidence="6">Phosphatidylglycerol lysyltransferase</fullName>
        <ecNumber evidence="6">2.3.2.3</ecNumber>
    </recommendedName>
    <alternativeName>
        <fullName evidence="6">Lysylphosphatidylglycerol synthase</fullName>
    </alternativeName>
</protein>